<dbReference type="PROSITE" id="PS01305">
    <property type="entry name" value="MOAA_NIFB_PQQE"/>
    <property type="match status" value="1"/>
</dbReference>
<dbReference type="Gene3D" id="3.20.20.70">
    <property type="entry name" value="Aldolase class I"/>
    <property type="match status" value="1"/>
</dbReference>
<dbReference type="PROSITE" id="PS51918">
    <property type="entry name" value="RADICAL_SAM"/>
    <property type="match status" value="1"/>
</dbReference>
<dbReference type="SUPFAM" id="SSF102114">
    <property type="entry name" value="Radical SAM enzymes"/>
    <property type="match status" value="1"/>
</dbReference>
<evidence type="ECO:0000313" key="10">
    <source>
        <dbReference type="Proteomes" id="UP000268469"/>
    </source>
</evidence>
<dbReference type="Proteomes" id="UP000268469">
    <property type="component" value="Unassembled WGS sequence"/>
</dbReference>
<dbReference type="SFLD" id="SFLDG01067">
    <property type="entry name" value="SPASM/twitch_domain_containing"/>
    <property type="match status" value="1"/>
</dbReference>
<dbReference type="GO" id="GO:0046872">
    <property type="term" value="F:metal ion binding"/>
    <property type="evidence" value="ECO:0007669"/>
    <property type="project" value="UniProtKB-KW"/>
</dbReference>
<dbReference type="SMART" id="SM00729">
    <property type="entry name" value="Elp3"/>
    <property type="match status" value="1"/>
</dbReference>
<dbReference type="InterPro" id="IPR006638">
    <property type="entry name" value="Elp3/MiaA/NifB-like_rSAM"/>
</dbReference>
<dbReference type="CDD" id="cd01335">
    <property type="entry name" value="Radical_SAM"/>
    <property type="match status" value="1"/>
</dbReference>
<dbReference type="PANTHER" id="PTHR11228">
    <property type="entry name" value="RADICAL SAM DOMAIN PROTEIN"/>
    <property type="match status" value="1"/>
</dbReference>
<dbReference type="GO" id="GO:0032324">
    <property type="term" value="P:molybdopterin cofactor biosynthetic process"/>
    <property type="evidence" value="ECO:0007669"/>
    <property type="project" value="UniProtKB-ARBA"/>
</dbReference>
<dbReference type="NCBIfam" id="TIGR04085">
    <property type="entry name" value="rSAM_more_4Fe4S"/>
    <property type="match status" value="1"/>
</dbReference>
<gene>
    <name evidence="9" type="ORF">DRP53_04120</name>
</gene>
<dbReference type="InterPro" id="IPR000385">
    <property type="entry name" value="MoaA_NifB_PqqE_Fe-S-bd_CS"/>
</dbReference>
<accession>A0A660SKQ5</accession>
<keyword evidence="7" id="KW-0411">Iron-sulfur</keyword>
<dbReference type="InterPro" id="IPR013785">
    <property type="entry name" value="Aldolase_TIM"/>
</dbReference>
<feature type="domain" description="Radical SAM core" evidence="8">
    <location>
        <begin position="118"/>
        <end position="331"/>
    </location>
</feature>
<dbReference type="InterPro" id="IPR023885">
    <property type="entry name" value="4Fe4S-binding_SPASM_dom"/>
</dbReference>
<evidence type="ECO:0000256" key="1">
    <source>
        <dbReference type="ARBA" id="ARBA00001966"/>
    </source>
</evidence>
<comment type="caution">
    <text evidence="9">The sequence shown here is derived from an EMBL/GenBank/DDBJ whole genome shotgun (WGS) entry which is preliminary data.</text>
</comment>
<protein>
    <submittedName>
        <fullName evidence="9">Radical SAM protein</fullName>
    </submittedName>
</protein>
<organism evidence="9 10">
    <name type="scientific">candidate division WOR-3 bacterium</name>
    <dbReference type="NCBI Taxonomy" id="2052148"/>
    <lineage>
        <taxon>Bacteria</taxon>
        <taxon>Bacteria division WOR-3</taxon>
    </lineage>
</organism>
<keyword evidence="5" id="KW-0560">Oxidoreductase</keyword>
<evidence type="ECO:0000256" key="6">
    <source>
        <dbReference type="ARBA" id="ARBA00023004"/>
    </source>
</evidence>
<dbReference type="PANTHER" id="PTHR11228:SF7">
    <property type="entry name" value="PQQA PEPTIDE CYCLASE"/>
    <property type="match status" value="1"/>
</dbReference>
<dbReference type="Pfam" id="PF13186">
    <property type="entry name" value="SPASM"/>
    <property type="match status" value="1"/>
</dbReference>
<evidence type="ECO:0000313" key="9">
    <source>
        <dbReference type="EMBL" id="RKX70696.1"/>
    </source>
</evidence>
<dbReference type="InterPro" id="IPR050377">
    <property type="entry name" value="Radical_SAM_PqqE_MftC-like"/>
</dbReference>
<comment type="cofactor">
    <cofactor evidence="1">
        <name>[4Fe-4S] cluster</name>
        <dbReference type="ChEBI" id="CHEBI:49883"/>
    </cofactor>
</comment>
<dbReference type="GO" id="GO:0006783">
    <property type="term" value="P:heme biosynthetic process"/>
    <property type="evidence" value="ECO:0007669"/>
    <property type="project" value="TreeGrafter"/>
</dbReference>
<dbReference type="SFLD" id="SFLDG01386">
    <property type="entry name" value="main_SPASM_domain-containing"/>
    <property type="match status" value="1"/>
</dbReference>
<evidence type="ECO:0000259" key="8">
    <source>
        <dbReference type="PROSITE" id="PS51918"/>
    </source>
</evidence>
<dbReference type="Pfam" id="PF04055">
    <property type="entry name" value="Radical_SAM"/>
    <property type="match status" value="1"/>
</dbReference>
<keyword evidence="3" id="KW-0949">S-adenosyl-L-methionine</keyword>
<sequence>MSLRLPFGLCLWRCPLIELEWIDTFFASIRRYISVRPEDQSLILIPNQVYRLNQSGLELLMRLERGEGIETITRDLGAEAKRDVYYFFCDLRALVRGCVRDGEKRRAIEYIPYQRPFTRLPVLSELALTYRCNLNCRFCYVDPEDTLELRTDQLKILIGKIAHEARVPSLSFTGGEPTLREDLIELVAYAKSLNLWVNLITNGTRLSPDLLSRLKAAGLDSIQISIEASDPKIHDYLTRRSGSFDQTLTGISNALKAGIKVHTNTTINRINQRSLLELPRLLKGLGLDRFSMNLMIPIGRGRKEPNLWLGYHEIRPLIERIKEIATRIGIEFIWYSPTPYCQFNPIQHGLGNKACAACEGLLSVSPRGEILPCSSWPRPVGNLLRENFHKIWWSKEAEKIRSWLHPSCYECEHKEICRGGCPLFWEVIGCELYPSSPDRL</sequence>
<keyword evidence="4" id="KW-0479">Metal-binding</keyword>
<evidence type="ECO:0000256" key="3">
    <source>
        <dbReference type="ARBA" id="ARBA00022691"/>
    </source>
</evidence>
<reference evidence="9 10" key="1">
    <citation type="submission" date="2018-06" db="EMBL/GenBank/DDBJ databases">
        <title>Extensive metabolic versatility and redundancy in microbially diverse, dynamic hydrothermal sediments.</title>
        <authorList>
            <person name="Dombrowski N."/>
            <person name="Teske A."/>
            <person name="Baker B.J."/>
        </authorList>
    </citation>
    <scope>NUCLEOTIDE SEQUENCE [LARGE SCALE GENOMIC DNA]</scope>
    <source>
        <strain evidence="9">B36_G15</strain>
    </source>
</reference>
<dbReference type="EMBL" id="QNBE01000030">
    <property type="protein sequence ID" value="RKX70696.1"/>
    <property type="molecule type" value="Genomic_DNA"/>
</dbReference>
<dbReference type="GO" id="GO:0016491">
    <property type="term" value="F:oxidoreductase activity"/>
    <property type="evidence" value="ECO:0007669"/>
    <property type="project" value="UniProtKB-KW"/>
</dbReference>
<dbReference type="GO" id="GO:0051539">
    <property type="term" value="F:4 iron, 4 sulfur cluster binding"/>
    <property type="evidence" value="ECO:0007669"/>
    <property type="project" value="UniProtKB-KW"/>
</dbReference>
<evidence type="ECO:0000256" key="2">
    <source>
        <dbReference type="ARBA" id="ARBA00022485"/>
    </source>
</evidence>
<evidence type="ECO:0000256" key="4">
    <source>
        <dbReference type="ARBA" id="ARBA00022723"/>
    </source>
</evidence>
<keyword evidence="6" id="KW-0408">Iron</keyword>
<dbReference type="InterPro" id="IPR058240">
    <property type="entry name" value="rSAM_sf"/>
</dbReference>
<name>A0A660SKQ5_UNCW3</name>
<evidence type="ECO:0000256" key="7">
    <source>
        <dbReference type="ARBA" id="ARBA00023014"/>
    </source>
</evidence>
<dbReference type="AlphaFoldDB" id="A0A660SKQ5"/>
<keyword evidence="2" id="KW-0004">4Fe-4S</keyword>
<evidence type="ECO:0000256" key="5">
    <source>
        <dbReference type="ARBA" id="ARBA00023002"/>
    </source>
</evidence>
<dbReference type="InterPro" id="IPR007197">
    <property type="entry name" value="rSAM"/>
</dbReference>
<dbReference type="SFLD" id="SFLDS00029">
    <property type="entry name" value="Radical_SAM"/>
    <property type="match status" value="1"/>
</dbReference>
<proteinExistence type="predicted"/>